<feature type="domain" description="AAA+ ATPase" evidence="1">
    <location>
        <begin position="34"/>
        <end position="175"/>
    </location>
</feature>
<dbReference type="SMART" id="SM00382">
    <property type="entry name" value="AAA"/>
    <property type="match status" value="1"/>
</dbReference>
<dbReference type="CDD" id="cd00009">
    <property type="entry name" value="AAA"/>
    <property type="match status" value="1"/>
</dbReference>
<sequence length="517" mass="59903">MKLKEKLQKLRDAISEGLIERETSIRLILLSALAGEHLLLIGPPGTAKSELARRIKQAFNGGNYFEHLLTRFSVPEELFGPLSIKGLEEDRYERLISRYLPDATVAFIDEIFKANSAVLNSLLTLLNEREFDNGHQRIKTPLACVVGASNELPEGEELDALYDRFLLRHYITPVSDEGFSQLLKLRGQSKIQPDLKLRLTTDDLKDIQEHAELVEVPEEVTNLLQDLRKFMMEQEISVSDRRWRKIVKLLQVAAYTNGYNTVSLWDCWLLQHCLWEEPEQIEAAFDWYQERVGTSGKSSPDRFGKLVNTWEYKLKEEKNRQTQVKDKNDNLLFLDRNGDNTIDKSIQISNRGDELLYLAPPQVTDRTNGNQGYTKDKLLEDEDFGRSYDYNYRDNQIKINDEWISIDKYIADDSNRLVITNNNKPLMEPARYSEHHINGRLKEINKPQQDLTDYLKKIDTQLDSIQKTINDHLWITPGFSEPASQHLQKTRDNVASLQARFKQVHKGFKSLPKDIVE</sequence>
<dbReference type="InterPro" id="IPR045427">
    <property type="entry name" value="MoxR"/>
</dbReference>
<dbReference type="SUPFAM" id="SSF52540">
    <property type="entry name" value="P-loop containing nucleoside triphosphate hydrolases"/>
    <property type="match status" value="1"/>
</dbReference>
<dbReference type="EC" id="3.6.3.-" evidence="2"/>
<accession>A0A1H6F388</accession>
<dbReference type="PANTHER" id="PTHR32204">
    <property type="entry name" value="ATPASE RAVA"/>
    <property type="match status" value="1"/>
</dbReference>
<evidence type="ECO:0000313" key="2">
    <source>
        <dbReference type="EMBL" id="SEH04590.1"/>
    </source>
</evidence>
<organism evidence="2 3">
    <name type="scientific">Candidatus Venteria ishoeyi</name>
    <dbReference type="NCBI Taxonomy" id="1899563"/>
    <lineage>
        <taxon>Bacteria</taxon>
        <taxon>Pseudomonadati</taxon>
        <taxon>Pseudomonadota</taxon>
        <taxon>Gammaproteobacteria</taxon>
        <taxon>Thiotrichales</taxon>
        <taxon>Thiotrichaceae</taxon>
        <taxon>Venteria</taxon>
    </lineage>
</organism>
<protein>
    <submittedName>
        <fullName evidence="2">ATPase RavA</fullName>
        <ecNumber evidence="2">3.6.3.-</ecNumber>
    </submittedName>
</protein>
<gene>
    <name evidence="2" type="primary">ravA_1</name>
    <name evidence="2" type="ORF">MBHS_00439</name>
</gene>
<keyword evidence="2" id="KW-0378">Hydrolase</keyword>
<evidence type="ECO:0000259" key="1">
    <source>
        <dbReference type="SMART" id="SM00382"/>
    </source>
</evidence>
<dbReference type="InterPro" id="IPR027417">
    <property type="entry name" value="P-loop_NTPase"/>
</dbReference>
<proteinExistence type="predicted"/>
<dbReference type="AlphaFoldDB" id="A0A1H6F388"/>
<dbReference type="EMBL" id="FMSV02000065">
    <property type="protein sequence ID" value="SEH04590.1"/>
    <property type="molecule type" value="Genomic_DNA"/>
</dbReference>
<dbReference type="InterPro" id="IPR050513">
    <property type="entry name" value="RavA_ATPases"/>
</dbReference>
<dbReference type="PANTHER" id="PTHR32204:SF0">
    <property type="entry name" value="ATPASE RAVA"/>
    <property type="match status" value="1"/>
</dbReference>
<dbReference type="InterPro" id="IPR041538">
    <property type="entry name" value="RavA-like_AAA_lid"/>
</dbReference>
<name>A0A1H6F388_9GAMM</name>
<dbReference type="Proteomes" id="UP000236724">
    <property type="component" value="Unassembled WGS sequence"/>
</dbReference>
<dbReference type="RefSeq" id="WP_103918640.1">
    <property type="nucleotide sequence ID" value="NZ_FMSV02000065.1"/>
</dbReference>
<dbReference type="InterPro" id="IPR003593">
    <property type="entry name" value="AAA+_ATPase"/>
</dbReference>
<dbReference type="OrthoDB" id="1814213at2"/>
<keyword evidence="3" id="KW-1185">Reference proteome</keyword>
<dbReference type="Pfam" id="PF20030">
    <property type="entry name" value="bpMoxR"/>
    <property type="match status" value="1"/>
</dbReference>
<dbReference type="Pfam" id="PF17868">
    <property type="entry name" value="AAA_lid_8"/>
    <property type="match status" value="1"/>
</dbReference>
<reference evidence="2 3" key="1">
    <citation type="submission" date="2016-10" db="EMBL/GenBank/DDBJ databases">
        <authorList>
            <person name="de Groot N.N."/>
        </authorList>
    </citation>
    <scope>NUCLEOTIDE SEQUENCE [LARGE SCALE GENOMIC DNA]</scope>
    <source>
        <strain evidence="2">MBHS1</strain>
    </source>
</reference>
<dbReference type="Gene3D" id="3.40.50.300">
    <property type="entry name" value="P-loop containing nucleotide triphosphate hydrolases"/>
    <property type="match status" value="1"/>
</dbReference>
<evidence type="ECO:0000313" key="3">
    <source>
        <dbReference type="Proteomes" id="UP000236724"/>
    </source>
</evidence>
<dbReference type="GO" id="GO:0016787">
    <property type="term" value="F:hydrolase activity"/>
    <property type="evidence" value="ECO:0007669"/>
    <property type="project" value="UniProtKB-KW"/>
</dbReference>